<evidence type="ECO:0000256" key="1">
    <source>
        <dbReference type="SAM" id="MobiDB-lite"/>
    </source>
</evidence>
<dbReference type="Proteomes" id="UP001216907">
    <property type="component" value="Unassembled WGS sequence"/>
</dbReference>
<feature type="region of interest" description="Disordered" evidence="1">
    <location>
        <begin position="92"/>
        <end position="163"/>
    </location>
</feature>
<dbReference type="EMBL" id="JARRAG010000002">
    <property type="protein sequence ID" value="MDG3004661.1"/>
    <property type="molecule type" value="Genomic_DNA"/>
</dbReference>
<sequence>MRSIYSKILAWAAATVALSSIGFVATFWYLSESRSAETRFFHGIIRLQRDGAARAFRDGGPEGLRAYLAEMGASFEGEHFLVDARGRDLVDGRDRGDVLARGRGPHGGGDSPGRRPPPSAAGPPCSSAPPRPTACGSWRCPACGSPGSRPCRTTPGSCCSSWP</sequence>
<dbReference type="RefSeq" id="WP_277861015.1">
    <property type="nucleotide sequence ID" value="NZ_JARRAG010000002.1"/>
</dbReference>
<gene>
    <name evidence="3" type="ORF">PZE19_12810</name>
</gene>
<name>A0ABT6FAY8_9BACT</name>
<reference evidence="3 4" key="1">
    <citation type="submission" date="2023-03" db="EMBL/GenBank/DDBJ databases">
        <title>Paludisphaera mucosa sp. nov. a novel planctomycete from northern fen.</title>
        <authorList>
            <person name="Ivanova A."/>
        </authorList>
    </citation>
    <scope>NUCLEOTIDE SEQUENCE [LARGE SCALE GENOMIC DNA]</scope>
    <source>
        <strain evidence="3 4">Pla2</strain>
    </source>
</reference>
<keyword evidence="2" id="KW-0812">Transmembrane</keyword>
<feature type="compositionally biased region" description="Pro residues" evidence="1">
    <location>
        <begin position="114"/>
        <end position="132"/>
    </location>
</feature>
<comment type="caution">
    <text evidence="3">The sequence shown here is derived from an EMBL/GenBank/DDBJ whole genome shotgun (WGS) entry which is preliminary data.</text>
</comment>
<feature type="transmembrane region" description="Helical" evidence="2">
    <location>
        <begin position="9"/>
        <end position="30"/>
    </location>
</feature>
<keyword evidence="2" id="KW-1133">Transmembrane helix</keyword>
<evidence type="ECO:0000313" key="4">
    <source>
        <dbReference type="Proteomes" id="UP001216907"/>
    </source>
</evidence>
<protein>
    <submittedName>
        <fullName evidence="3">Uncharacterized protein</fullName>
    </submittedName>
</protein>
<proteinExistence type="predicted"/>
<evidence type="ECO:0000313" key="3">
    <source>
        <dbReference type="EMBL" id="MDG3004661.1"/>
    </source>
</evidence>
<keyword evidence="2" id="KW-0472">Membrane</keyword>
<evidence type="ECO:0000256" key="2">
    <source>
        <dbReference type="SAM" id="Phobius"/>
    </source>
</evidence>
<organism evidence="3 4">
    <name type="scientific">Paludisphaera mucosa</name>
    <dbReference type="NCBI Taxonomy" id="3030827"/>
    <lineage>
        <taxon>Bacteria</taxon>
        <taxon>Pseudomonadati</taxon>
        <taxon>Planctomycetota</taxon>
        <taxon>Planctomycetia</taxon>
        <taxon>Isosphaerales</taxon>
        <taxon>Isosphaeraceae</taxon>
        <taxon>Paludisphaera</taxon>
    </lineage>
</organism>
<accession>A0ABT6FAY8</accession>
<keyword evidence="4" id="KW-1185">Reference proteome</keyword>
<feature type="compositionally biased region" description="Polar residues" evidence="1">
    <location>
        <begin position="154"/>
        <end position="163"/>
    </location>
</feature>